<dbReference type="GO" id="GO:0001680">
    <property type="term" value="P:tRNA 3'-terminal CCA addition"/>
    <property type="evidence" value="ECO:0007669"/>
    <property type="project" value="UniProtKB-ARBA"/>
</dbReference>
<comment type="caution">
    <text evidence="7">The sequence shown here is derived from an EMBL/GenBank/DDBJ whole genome shotgun (WGS) entry which is preliminary data.</text>
</comment>
<evidence type="ECO:0000256" key="2">
    <source>
        <dbReference type="ARBA" id="ARBA00022679"/>
    </source>
</evidence>
<evidence type="ECO:0000313" key="8">
    <source>
        <dbReference type="Proteomes" id="UP000325902"/>
    </source>
</evidence>
<dbReference type="SUPFAM" id="SSF81301">
    <property type="entry name" value="Nucleotidyltransferase"/>
    <property type="match status" value="1"/>
</dbReference>
<dbReference type="InterPro" id="IPR002646">
    <property type="entry name" value="PolA_pol_head_dom"/>
</dbReference>
<evidence type="ECO:0000313" key="7">
    <source>
        <dbReference type="EMBL" id="KAB2575447.1"/>
    </source>
</evidence>
<dbReference type="FunFam" id="3.30.460.10:FF:000019">
    <property type="entry name" value="tRNA nucleotidyltransferase cca2"/>
    <property type="match status" value="1"/>
</dbReference>
<dbReference type="Gene3D" id="3.30.460.10">
    <property type="entry name" value="Beta Polymerase, domain 2"/>
    <property type="match status" value="1"/>
</dbReference>
<dbReference type="Gene3D" id="1.10.3090.10">
    <property type="entry name" value="cca-adding enzyme, domain 2"/>
    <property type="match status" value="1"/>
</dbReference>
<dbReference type="Proteomes" id="UP000325902">
    <property type="component" value="Unassembled WGS sequence"/>
</dbReference>
<comment type="similarity">
    <text evidence="1 4">Belongs to the tRNA nucleotidyltransferase/poly(A) polymerase family.</text>
</comment>
<dbReference type="SUPFAM" id="SSF81891">
    <property type="entry name" value="Poly A polymerase C-terminal region-like"/>
    <property type="match status" value="1"/>
</dbReference>
<dbReference type="GO" id="GO:0003723">
    <property type="term" value="F:RNA binding"/>
    <property type="evidence" value="ECO:0007669"/>
    <property type="project" value="UniProtKB-KW"/>
</dbReference>
<feature type="region of interest" description="Disordered" evidence="5">
    <location>
        <begin position="536"/>
        <end position="573"/>
    </location>
</feature>
<feature type="domain" description="Poly A polymerase head" evidence="6">
    <location>
        <begin position="57"/>
        <end position="217"/>
    </location>
</feature>
<dbReference type="AlphaFoldDB" id="A0A5N5DCW2"/>
<organism evidence="7 8">
    <name type="scientific">Lasiodiplodia theobromae</name>
    <dbReference type="NCBI Taxonomy" id="45133"/>
    <lineage>
        <taxon>Eukaryota</taxon>
        <taxon>Fungi</taxon>
        <taxon>Dikarya</taxon>
        <taxon>Ascomycota</taxon>
        <taxon>Pezizomycotina</taxon>
        <taxon>Dothideomycetes</taxon>
        <taxon>Dothideomycetes incertae sedis</taxon>
        <taxon>Botryosphaeriales</taxon>
        <taxon>Botryosphaeriaceae</taxon>
        <taxon>Lasiodiplodia</taxon>
    </lineage>
</organism>
<keyword evidence="3 4" id="KW-0694">RNA-binding</keyword>
<dbReference type="PANTHER" id="PTHR13734">
    <property type="entry name" value="TRNA-NUCLEOTIDYLTRANSFERASE"/>
    <property type="match status" value="1"/>
</dbReference>
<accession>A0A5N5DCW2</accession>
<dbReference type="PANTHER" id="PTHR13734:SF5">
    <property type="entry name" value="CCA TRNA NUCLEOTIDYLTRANSFERASE, MITOCHONDRIAL"/>
    <property type="match status" value="1"/>
</dbReference>
<evidence type="ECO:0000256" key="4">
    <source>
        <dbReference type="RuleBase" id="RU003953"/>
    </source>
</evidence>
<keyword evidence="8" id="KW-1185">Reference proteome</keyword>
<feature type="compositionally biased region" description="Polar residues" evidence="5">
    <location>
        <begin position="545"/>
        <end position="556"/>
    </location>
</feature>
<dbReference type="InterPro" id="IPR043519">
    <property type="entry name" value="NT_sf"/>
</dbReference>
<dbReference type="EMBL" id="VCHE01000033">
    <property type="protein sequence ID" value="KAB2575447.1"/>
    <property type="molecule type" value="Genomic_DNA"/>
</dbReference>
<protein>
    <submittedName>
        <fullName evidence="7">CCA tRNA nucleotidyltransferase</fullName>
    </submittedName>
</protein>
<name>A0A5N5DCW2_9PEZI</name>
<dbReference type="OrthoDB" id="445712at2759"/>
<dbReference type="Pfam" id="PF01743">
    <property type="entry name" value="PolyA_pol"/>
    <property type="match status" value="1"/>
</dbReference>
<evidence type="ECO:0000256" key="5">
    <source>
        <dbReference type="SAM" id="MobiDB-lite"/>
    </source>
</evidence>
<reference evidence="7 8" key="1">
    <citation type="journal article" date="2019" name="Sci. Rep.">
        <title>A multi-omics analysis of the grapevine pathogen Lasiodiplodia theobromae reveals that temperature affects the expression of virulence- and pathogenicity-related genes.</title>
        <authorList>
            <person name="Felix C."/>
            <person name="Meneses R."/>
            <person name="Goncalves M.F.M."/>
            <person name="Tilleman L."/>
            <person name="Duarte A.S."/>
            <person name="Jorrin-Novo J.V."/>
            <person name="Van de Peer Y."/>
            <person name="Deforce D."/>
            <person name="Van Nieuwerburgh F."/>
            <person name="Esteves A.C."/>
            <person name="Alves A."/>
        </authorList>
    </citation>
    <scope>NUCLEOTIDE SEQUENCE [LARGE SCALE GENOMIC DNA]</scope>
    <source>
        <strain evidence="7 8">LA-SOL3</strain>
    </source>
</reference>
<proteinExistence type="inferred from homology"/>
<gene>
    <name evidence="7" type="primary">CCA1</name>
    <name evidence="7" type="ORF">DBV05_g5977</name>
</gene>
<evidence type="ECO:0000256" key="3">
    <source>
        <dbReference type="ARBA" id="ARBA00022884"/>
    </source>
</evidence>
<dbReference type="CDD" id="cd05398">
    <property type="entry name" value="NT_ClassII-CCAase"/>
    <property type="match status" value="1"/>
</dbReference>
<keyword evidence="2 4" id="KW-0808">Transferase</keyword>
<sequence>MATQAASSRTLELTEVEQTLRRLLLDVAEYIDNNPPPASDESHVQLPEDLANAKLVLRFTGGWVRDKLLGVESHDIDVAINKMTGYQFGLRLKEYLEIPGNPEKYGLEGVASSDKAGTSAKNKQVGGLHKIEANPEKSKHLETVTTRILGLDIDLVNLRKETYSEDSRNPQMEFGTPEEDALRRDATVNAMFYNLNTSEVEDFTGKGFEDMELRIIRTPLEPYQTFKDDPLRVLRLIRFASRLGYSIDPASEEFMGNEDIKKALHVKISRERVGVELEKALKGPDPLGALQYIDRLGLYTTVFSDPTKDHNFTPPTNWPVAYQCLSRILQSQEPASKNVKSTTIRDAEDSYLSWLISAIVPWADAPEPQPLKPGTKAPPPVVCSVAREGIKAPNKVCDVMTASVKNLEEIRGLKDKFNVQQRLPQKKSEGDDATAPDTIGMAIRKWGPTWRNQALFVLLYEVLALPEGEQEIISSYSKWFEHIQKLNLTEAYALKPLLDGKTLAKALETPPGPWMKSALDVVMAWQLRNPDITDPAGAVEEVRIQRQTQETSSDKQQTGKKKDSKSRSDRSRS</sequence>
<dbReference type="GO" id="GO:0052927">
    <property type="term" value="F:CC tRNA cytidylyltransferase activity"/>
    <property type="evidence" value="ECO:0007669"/>
    <property type="project" value="TreeGrafter"/>
</dbReference>
<dbReference type="GO" id="GO:0052929">
    <property type="term" value="F:ATP:3'-cytidine-cytidine-tRNA adenylyltransferase activity"/>
    <property type="evidence" value="ECO:0007669"/>
    <property type="project" value="TreeGrafter"/>
</dbReference>
<evidence type="ECO:0000256" key="1">
    <source>
        <dbReference type="ARBA" id="ARBA00007265"/>
    </source>
</evidence>
<dbReference type="GO" id="GO:0005739">
    <property type="term" value="C:mitochondrion"/>
    <property type="evidence" value="ECO:0007669"/>
    <property type="project" value="UniProtKB-ARBA"/>
</dbReference>
<evidence type="ECO:0000259" key="6">
    <source>
        <dbReference type="Pfam" id="PF01743"/>
    </source>
</evidence>